<accession>A0AAU9IVT8</accession>
<dbReference type="PANTHER" id="PTHR10677">
    <property type="entry name" value="UBIQUILIN"/>
    <property type="match status" value="1"/>
</dbReference>
<feature type="domain" description="Ubiquitin-like" evidence="3">
    <location>
        <begin position="6"/>
        <end position="76"/>
    </location>
</feature>
<evidence type="ECO:0000256" key="1">
    <source>
        <dbReference type="SAM" id="MobiDB-lite"/>
    </source>
</evidence>
<dbReference type="Pfam" id="PF00627">
    <property type="entry name" value="UBA"/>
    <property type="match status" value="1"/>
</dbReference>
<dbReference type="Pfam" id="PF23195">
    <property type="entry name" value="UBQLN1"/>
    <property type="match status" value="1"/>
</dbReference>
<dbReference type="GO" id="GO:0031593">
    <property type="term" value="F:polyubiquitin modification-dependent protein binding"/>
    <property type="evidence" value="ECO:0007669"/>
    <property type="project" value="TreeGrafter"/>
</dbReference>
<proteinExistence type="predicted"/>
<dbReference type="Pfam" id="PF00240">
    <property type="entry name" value="ubiquitin"/>
    <property type="match status" value="1"/>
</dbReference>
<evidence type="ECO:0000313" key="4">
    <source>
        <dbReference type="EMBL" id="CAG9317244.1"/>
    </source>
</evidence>
<evidence type="ECO:0000313" key="5">
    <source>
        <dbReference type="Proteomes" id="UP001162131"/>
    </source>
</evidence>
<dbReference type="CDD" id="cd14399">
    <property type="entry name" value="UBA_PLICs"/>
    <property type="match status" value="1"/>
</dbReference>
<dbReference type="InterPro" id="IPR015940">
    <property type="entry name" value="UBA"/>
</dbReference>
<dbReference type="AlphaFoldDB" id="A0AAU9IVT8"/>
<dbReference type="SMART" id="SM00213">
    <property type="entry name" value="UBQ"/>
    <property type="match status" value="1"/>
</dbReference>
<gene>
    <name evidence="4" type="ORF">BSTOLATCC_MIC18498</name>
</gene>
<dbReference type="Proteomes" id="UP001162131">
    <property type="component" value="Unassembled WGS sequence"/>
</dbReference>
<dbReference type="SUPFAM" id="SSF54236">
    <property type="entry name" value="Ubiquitin-like"/>
    <property type="match status" value="1"/>
</dbReference>
<sequence length="390" mass="42932">MESESITLNIRITGTSDEFPIVINLTETVSDLKLKCADHLSIDPAPTKLIYKGKVLKDQDTIESLAFDLTQKIYLVKGQSAQSQAPNPSPAPSHISSGAGELTGLLYGLNHFGVMNQATSMMDSLSDLDEISRDTGIQMPDPAFLRQLMSNPATRQMMMTSMQQMMNNPQMRDWVFNSNPQLRQLSERIPGIKDALGSPQVIQQMMSTMERMSVGNTAGPMSGEPGSFPAPGGASPQIESSQPSQPPQQPSASQPQNSQAPQFPMFNPFMMNPMMNPMMQPQNPPPQQAPLPNPPPQAPYPQYPMYNPYGYYGMPYMQPLYNPMQPQFNPFAMQGANPGMAAQNPREIFSAQLQRMKEMGFINEEANIKALQASGGNVELAIERLLNMLG</sequence>
<feature type="compositionally biased region" description="Low complexity" evidence="1">
    <location>
        <begin position="250"/>
        <end position="281"/>
    </location>
</feature>
<evidence type="ECO:0000259" key="2">
    <source>
        <dbReference type="PROSITE" id="PS50030"/>
    </source>
</evidence>
<evidence type="ECO:0008006" key="6">
    <source>
        <dbReference type="Google" id="ProtNLM"/>
    </source>
</evidence>
<dbReference type="Gene3D" id="3.10.20.90">
    <property type="entry name" value="Phosphatidylinositol 3-kinase Catalytic Subunit, Chain A, domain 1"/>
    <property type="match status" value="1"/>
</dbReference>
<feature type="region of interest" description="Disordered" evidence="1">
    <location>
        <begin position="214"/>
        <end position="296"/>
    </location>
</feature>
<dbReference type="InterPro" id="IPR006636">
    <property type="entry name" value="STI1_HS-bd"/>
</dbReference>
<dbReference type="EMBL" id="CAJZBQ010000018">
    <property type="protein sequence ID" value="CAG9317244.1"/>
    <property type="molecule type" value="Genomic_DNA"/>
</dbReference>
<dbReference type="InterPro" id="IPR009060">
    <property type="entry name" value="UBA-like_sf"/>
</dbReference>
<dbReference type="SMART" id="SM00165">
    <property type="entry name" value="UBA"/>
    <property type="match status" value="1"/>
</dbReference>
<dbReference type="InterPro" id="IPR029071">
    <property type="entry name" value="Ubiquitin-like_domsf"/>
</dbReference>
<dbReference type="PROSITE" id="PS50030">
    <property type="entry name" value="UBA"/>
    <property type="match status" value="1"/>
</dbReference>
<reference evidence="4" key="1">
    <citation type="submission" date="2021-09" db="EMBL/GenBank/DDBJ databases">
        <authorList>
            <consortium name="AG Swart"/>
            <person name="Singh M."/>
            <person name="Singh A."/>
            <person name="Seah K."/>
            <person name="Emmerich C."/>
        </authorList>
    </citation>
    <scope>NUCLEOTIDE SEQUENCE</scope>
    <source>
        <strain evidence="4">ATCC30299</strain>
    </source>
</reference>
<keyword evidence="5" id="KW-1185">Reference proteome</keyword>
<dbReference type="SUPFAM" id="SSF46934">
    <property type="entry name" value="UBA-like"/>
    <property type="match status" value="1"/>
</dbReference>
<dbReference type="PANTHER" id="PTHR10677:SF3">
    <property type="entry name" value="FI07626P-RELATED"/>
    <property type="match status" value="1"/>
</dbReference>
<feature type="domain" description="UBA" evidence="2">
    <location>
        <begin position="342"/>
        <end position="388"/>
    </location>
</feature>
<dbReference type="GO" id="GO:0005829">
    <property type="term" value="C:cytosol"/>
    <property type="evidence" value="ECO:0007669"/>
    <property type="project" value="TreeGrafter"/>
</dbReference>
<evidence type="ECO:0000259" key="3">
    <source>
        <dbReference type="PROSITE" id="PS50053"/>
    </source>
</evidence>
<organism evidence="4 5">
    <name type="scientific">Blepharisma stoltei</name>
    <dbReference type="NCBI Taxonomy" id="1481888"/>
    <lineage>
        <taxon>Eukaryota</taxon>
        <taxon>Sar</taxon>
        <taxon>Alveolata</taxon>
        <taxon>Ciliophora</taxon>
        <taxon>Postciliodesmatophora</taxon>
        <taxon>Heterotrichea</taxon>
        <taxon>Heterotrichida</taxon>
        <taxon>Blepharismidae</taxon>
        <taxon>Blepharisma</taxon>
    </lineage>
</organism>
<feature type="compositionally biased region" description="Low complexity" evidence="1">
    <location>
        <begin position="222"/>
        <end position="243"/>
    </location>
</feature>
<dbReference type="PROSITE" id="PS50053">
    <property type="entry name" value="UBIQUITIN_2"/>
    <property type="match status" value="1"/>
</dbReference>
<protein>
    <recommendedName>
        <fullName evidence="6">Ubiquilin</fullName>
    </recommendedName>
</protein>
<name>A0AAU9IVT8_9CILI</name>
<dbReference type="GO" id="GO:0006511">
    <property type="term" value="P:ubiquitin-dependent protein catabolic process"/>
    <property type="evidence" value="ECO:0007669"/>
    <property type="project" value="TreeGrafter"/>
</dbReference>
<dbReference type="SMART" id="SM00727">
    <property type="entry name" value="STI1"/>
    <property type="match status" value="1"/>
</dbReference>
<dbReference type="Gene3D" id="1.10.8.10">
    <property type="entry name" value="DNA helicase RuvA subunit, C-terminal domain"/>
    <property type="match status" value="1"/>
</dbReference>
<feature type="compositionally biased region" description="Pro residues" evidence="1">
    <location>
        <begin position="282"/>
        <end position="296"/>
    </location>
</feature>
<dbReference type="InterPro" id="IPR015496">
    <property type="entry name" value="Ubiquilin"/>
</dbReference>
<comment type="caution">
    <text evidence="4">The sequence shown here is derived from an EMBL/GenBank/DDBJ whole genome shotgun (WGS) entry which is preliminary data.</text>
</comment>
<dbReference type="InterPro" id="IPR000626">
    <property type="entry name" value="Ubiquitin-like_dom"/>
</dbReference>